<dbReference type="InterPro" id="IPR045860">
    <property type="entry name" value="Snake_toxin-like_sf"/>
</dbReference>
<evidence type="ECO:0000313" key="2">
    <source>
        <dbReference type="EMBL" id="GMR50094.1"/>
    </source>
</evidence>
<evidence type="ECO:0000313" key="3">
    <source>
        <dbReference type="Proteomes" id="UP001328107"/>
    </source>
</evidence>
<keyword evidence="3" id="KW-1185">Reference proteome</keyword>
<dbReference type="Proteomes" id="UP001328107">
    <property type="component" value="Unassembled WGS sequence"/>
</dbReference>
<keyword evidence="1" id="KW-0472">Membrane</keyword>
<dbReference type="AlphaFoldDB" id="A0AAN5CTK5"/>
<feature type="transmembrane region" description="Helical" evidence="1">
    <location>
        <begin position="12"/>
        <end position="33"/>
    </location>
</feature>
<sequence length="119" mass="12904">GLSEIFSAMRSAILILLTISSAFAVQCLVSIIFENRHVMQHQDCAEGEEYCMKTWLIDGNETTRAVKSCGNERCTSEFCSDDTRHGGICCCKGNFCNSATGNSVLVTSLAAAAAVWLRL</sequence>
<protein>
    <submittedName>
        <fullName evidence="2">Uncharacterized protein</fullName>
    </submittedName>
</protein>
<dbReference type="EMBL" id="BTRK01000004">
    <property type="protein sequence ID" value="GMR50094.1"/>
    <property type="molecule type" value="Genomic_DNA"/>
</dbReference>
<keyword evidence="1" id="KW-1133">Transmembrane helix</keyword>
<accession>A0AAN5CTK5</accession>
<dbReference type="SUPFAM" id="SSF57302">
    <property type="entry name" value="Snake toxin-like"/>
    <property type="match status" value="1"/>
</dbReference>
<name>A0AAN5CTK5_9BILA</name>
<gene>
    <name evidence="2" type="ORF">PMAYCL1PPCAC_20289</name>
</gene>
<organism evidence="2 3">
    <name type="scientific">Pristionchus mayeri</name>
    <dbReference type="NCBI Taxonomy" id="1317129"/>
    <lineage>
        <taxon>Eukaryota</taxon>
        <taxon>Metazoa</taxon>
        <taxon>Ecdysozoa</taxon>
        <taxon>Nematoda</taxon>
        <taxon>Chromadorea</taxon>
        <taxon>Rhabditida</taxon>
        <taxon>Rhabditina</taxon>
        <taxon>Diplogasteromorpha</taxon>
        <taxon>Diplogasteroidea</taxon>
        <taxon>Neodiplogasteridae</taxon>
        <taxon>Pristionchus</taxon>
    </lineage>
</organism>
<dbReference type="PANTHER" id="PTHR34721:SF3">
    <property type="entry name" value="ACTIVIN_RECP DOMAIN-CONTAINING PROTEIN-RELATED"/>
    <property type="match status" value="1"/>
</dbReference>
<comment type="caution">
    <text evidence="2">The sequence shown here is derived from an EMBL/GenBank/DDBJ whole genome shotgun (WGS) entry which is preliminary data.</text>
</comment>
<dbReference type="PANTHER" id="PTHR34721">
    <property type="entry name" value="PROTEIN CBG09734"/>
    <property type="match status" value="1"/>
</dbReference>
<reference evidence="3" key="1">
    <citation type="submission" date="2022-10" db="EMBL/GenBank/DDBJ databases">
        <title>Genome assembly of Pristionchus species.</title>
        <authorList>
            <person name="Yoshida K."/>
            <person name="Sommer R.J."/>
        </authorList>
    </citation>
    <scope>NUCLEOTIDE SEQUENCE [LARGE SCALE GENOMIC DNA]</scope>
    <source>
        <strain evidence="3">RS5460</strain>
    </source>
</reference>
<keyword evidence="1" id="KW-0812">Transmembrane</keyword>
<proteinExistence type="predicted"/>
<evidence type="ECO:0000256" key="1">
    <source>
        <dbReference type="SAM" id="Phobius"/>
    </source>
</evidence>
<feature type="non-terminal residue" evidence="2">
    <location>
        <position position="1"/>
    </location>
</feature>